<gene>
    <name evidence="6" type="primary">yehT_4</name>
    <name evidence="6" type="ORF">ERS852420_03289</name>
</gene>
<dbReference type="AlphaFoldDB" id="A0A173UY34"/>
<organism evidence="6 7">
    <name type="scientific">Roseburia faecis</name>
    <dbReference type="NCBI Taxonomy" id="301302"/>
    <lineage>
        <taxon>Bacteria</taxon>
        <taxon>Bacillati</taxon>
        <taxon>Bacillota</taxon>
        <taxon>Clostridia</taxon>
        <taxon>Lachnospirales</taxon>
        <taxon>Lachnospiraceae</taxon>
        <taxon>Roseburia</taxon>
    </lineage>
</organism>
<protein>
    <recommendedName>
        <fullName evidence="1">Stage 0 sporulation protein A homolog</fullName>
    </recommendedName>
</protein>
<comment type="function">
    <text evidence="2">May play the central regulatory role in sporulation. It may be an element of the effector pathway responsible for the activation of sporulation genes in response to nutritional stress. Spo0A may act in concert with spo0H (a sigma factor) to control the expression of some genes that are critical to the sporulation process.</text>
</comment>
<dbReference type="Proteomes" id="UP000095495">
    <property type="component" value="Unassembled WGS sequence"/>
</dbReference>
<dbReference type="PANTHER" id="PTHR37299">
    <property type="entry name" value="TRANSCRIPTIONAL REGULATOR-RELATED"/>
    <property type="match status" value="1"/>
</dbReference>
<dbReference type="SUPFAM" id="SSF52172">
    <property type="entry name" value="CheY-like"/>
    <property type="match status" value="1"/>
</dbReference>
<dbReference type="SMART" id="SM00448">
    <property type="entry name" value="REC"/>
    <property type="match status" value="1"/>
</dbReference>
<dbReference type="PROSITE" id="PS50930">
    <property type="entry name" value="HTH_LYTTR"/>
    <property type="match status" value="1"/>
</dbReference>
<evidence type="ECO:0000259" key="5">
    <source>
        <dbReference type="PROSITE" id="PS50930"/>
    </source>
</evidence>
<evidence type="ECO:0000256" key="1">
    <source>
        <dbReference type="ARBA" id="ARBA00018672"/>
    </source>
</evidence>
<reference evidence="6 7" key="1">
    <citation type="submission" date="2015-09" db="EMBL/GenBank/DDBJ databases">
        <authorList>
            <consortium name="Pathogen Informatics"/>
        </authorList>
    </citation>
    <scope>NUCLEOTIDE SEQUENCE [LARGE SCALE GENOMIC DNA]</scope>
    <source>
        <strain evidence="6 7">2789STDY5608863</strain>
    </source>
</reference>
<evidence type="ECO:0000256" key="3">
    <source>
        <dbReference type="PROSITE-ProRule" id="PRU00169"/>
    </source>
</evidence>
<proteinExistence type="predicted"/>
<dbReference type="EMBL" id="CYXV01000019">
    <property type="protein sequence ID" value="CUN18498.1"/>
    <property type="molecule type" value="Genomic_DNA"/>
</dbReference>
<name>A0A173UY34_9FIRM</name>
<evidence type="ECO:0000313" key="7">
    <source>
        <dbReference type="Proteomes" id="UP000095495"/>
    </source>
</evidence>
<dbReference type="SMART" id="SM00850">
    <property type="entry name" value="LytTR"/>
    <property type="match status" value="1"/>
</dbReference>
<feature type="domain" description="Response regulatory" evidence="4">
    <location>
        <begin position="3"/>
        <end position="121"/>
    </location>
</feature>
<dbReference type="InterPro" id="IPR046947">
    <property type="entry name" value="LytR-like"/>
</dbReference>
<dbReference type="InterPro" id="IPR007492">
    <property type="entry name" value="LytTR_DNA-bd_dom"/>
</dbReference>
<evidence type="ECO:0000259" key="4">
    <source>
        <dbReference type="PROSITE" id="PS50110"/>
    </source>
</evidence>
<dbReference type="Gene3D" id="3.40.50.2300">
    <property type="match status" value="1"/>
</dbReference>
<feature type="modified residue" description="4-aspartylphosphate" evidence="3">
    <location>
        <position position="52"/>
    </location>
</feature>
<accession>A0A173UY34</accession>
<evidence type="ECO:0000256" key="2">
    <source>
        <dbReference type="ARBA" id="ARBA00024867"/>
    </source>
</evidence>
<dbReference type="RefSeq" id="WP_055264237.1">
    <property type="nucleotide sequence ID" value="NZ_CYXV01000019.1"/>
</dbReference>
<dbReference type="GO" id="GO:0000156">
    <property type="term" value="F:phosphorelay response regulator activity"/>
    <property type="evidence" value="ECO:0007669"/>
    <property type="project" value="InterPro"/>
</dbReference>
<dbReference type="Pfam" id="PF00072">
    <property type="entry name" value="Response_reg"/>
    <property type="match status" value="1"/>
</dbReference>
<keyword evidence="3" id="KW-0597">Phosphoprotein</keyword>
<dbReference type="Pfam" id="PF04397">
    <property type="entry name" value="LytTR"/>
    <property type="match status" value="1"/>
</dbReference>
<evidence type="ECO:0000313" key="6">
    <source>
        <dbReference type="EMBL" id="CUN18498.1"/>
    </source>
</evidence>
<dbReference type="InterPro" id="IPR011006">
    <property type="entry name" value="CheY-like_superfamily"/>
</dbReference>
<dbReference type="InterPro" id="IPR001789">
    <property type="entry name" value="Sig_transdc_resp-reg_receiver"/>
</dbReference>
<feature type="domain" description="HTH LytTR-type" evidence="5">
    <location>
        <begin position="135"/>
        <end position="233"/>
    </location>
</feature>
<dbReference type="GO" id="GO:0003677">
    <property type="term" value="F:DNA binding"/>
    <property type="evidence" value="ECO:0007669"/>
    <property type="project" value="InterPro"/>
</dbReference>
<dbReference type="Gene3D" id="2.40.50.1020">
    <property type="entry name" value="LytTr DNA-binding domain"/>
    <property type="match status" value="1"/>
</dbReference>
<dbReference type="PROSITE" id="PS50110">
    <property type="entry name" value="RESPONSE_REGULATORY"/>
    <property type="match status" value="1"/>
</dbReference>
<dbReference type="PANTHER" id="PTHR37299:SF1">
    <property type="entry name" value="STAGE 0 SPORULATION PROTEIN A HOMOLOG"/>
    <property type="match status" value="1"/>
</dbReference>
<sequence>MIRIAICDDEKNIRTYLSSLVRKQNIECEITEYASTDEYLSDQKEHDLLFLDIEMKSVASGMDGMSMAKQIRATELTKQPIIIFVTGYEKYVYDAFDVGAFQYLLKPIDEQRFAQVFRRAAEQIISEAEQQKKTLVIQYANTSKAIPLDHIYYLESQSHKVVIHMNEEELEYYAKLGDLEEELQGQFFRIHKGYLVNLACIDEYNKTEVTLVNGDKLLISKYKYPDFVKAYLRYMQ</sequence>